<name>X0T2C2_9ZZZZ</name>
<evidence type="ECO:0000259" key="1">
    <source>
        <dbReference type="PROSITE" id="PS51464"/>
    </source>
</evidence>
<feature type="domain" description="SIS" evidence="1">
    <location>
        <begin position="49"/>
        <end position="192"/>
    </location>
</feature>
<dbReference type="EMBL" id="BARS01015165">
    <property type="protein sequence ID" value="GAF87638.1"/>
    <property type="molecule type" value="Genomic_DNA"/>
</dbReference>
<dbReference type="Gene3D" id="3.40.50.10490">
    <property type="entry name" value="Glucose-6-phosphate isomerase like protein, domain 1"/>
    <property type="match status" value="2"/>
</dbReference>
<feature type="non-terminal residue" evidence="2">
    <location>
        <position position="287"/>
    </location>
</feature>
<dbReference type="InterPro" id="IPR001347">
    <property type="entry name" value="SIS_dom"/>
</dbReference>
<evidence type="ECO:0000313" key="2">
    <source>
        <dbReference type="EMBL" id="GAF87638.1"/>
    </source>
</evidence>
<accession>X0T2C2</accession>
<dbReference type="PROSITE" id="PS51464">
    <property type="entry name" value="SIS"/>
    <property type="match status" value="1"/>
</dbReference>
<proteinExistence type="predicted"/>
<dbReference type="GO" id="GO:1901135">
    <property type="term" value="P:carbohydrate derivative metabolic process"/>
    <property type="evidence" value="ECO:0007669"/>
    <property type="project" value="InterPro"/>
</dbReference>
<reference evidence="2" key="1">
    <citation type="journal article" date="2014" name="Front. Microbiol.">
        <title>High frequency of phylogenetically diverse reductive dehalogenase-homologous genes in deep subseafloor sedimentary metagenomes.</title>
        <authorList>
            <person name="Kawai M."/>
            <person name="Futagami T."/>
            <person name="Toyoda A."/>
            <person name="Takaki Y."/>
            <person name="Nishi S."/>
            <person name="Hori S."/>
            <person name="Arai W."/>
            <person name="Tsubouchi T."/>
            <person name="Morono Y."/>
            <person name="Uchiyama I."/>
            <person name="Ito T."/>
            <person name="Fujiyama A."/>
            <person name="Inagaki F."/>
            <person name="Takami H."/>
        </authorList>
    </citation>
    <scope>NUCLEOTIDE SEQUENCE</scope>
    <source>
        <strain evidence="2">Expedition CK06-06</strain>
    </source>
</reference>
<protein>
    <recommendedName>
        <fullName evidence="1">SIS domain-containing protein</fullName>
    </recommendedName>
</protein>
<organism evidence="2">
    <name type="scientific">marine sediment metagenome</name>
    <dbReference type="NCBI Taxonomy" id="412755"/>
    <lineage>
        <taxon>unclassified sequences</taxon>
        <taxon>metagenomes</taxon>
        <taxon>ecological metagenomes</taxon>
    </lineage>
</organism>
<dbReference type="InterPro" id="IPR046348">
    <property type="entry name" value="SIS_dom_sf"/>
</dbReference>
<dbReference type="GO" id="GO:0097367">
    <property type="term" value="F:carbohydrate derivative binding"/>
    <property type="evidence" value="ECO:0007669"/>
    <property type="project" value="InterPro"/>
</dbReference>
<feature type="non-terminal residue" evidence="2">
    <location>
        <position position="1"/>
    </location>
</feature>
<sequence length="287" mass="30247">AAGFVLAVALADAVGATVDDDRAVLLESLRALPEAMEATIATRGEIGRAARDLAPSRRYWAIVGNGPNGVAAREVRIKLSELCYKSIACDTTEDKKHIDLSAEPLILVCAAGLSGSNADDVAKEVEIYRAHKAAPIVIATEGEGRFSAALHVLTVPSTHSQLAFVLSAMVGHLFGYEAALAIDDQARPLRQARSAIEQAVTVEAMPSGDDLVATLRPVFEPLAAQYLAALRAGDLNGHLEASTATRVASMFRYVMGVTPLDSYHAEYGKVGTPAVVLEDLTSALTRA</sequence>
<dbReference type="SUPFAM" id="SSF53697">
    <property type="entry name" value="SIS domain"/>
    <property type="match status" value="1"/>
</dbReference>
<gene>
    <name evidence="2" type="ORF">S01H1_25154</name>
</gene>
<dbReference type="AlphaFoldDB" id="X0T2C2"/>
<comment type="caution">
    <text evidence="2">The sequence shown here is derived from an EMBL/GenBank/DDBJ whole genome shotgun (WGS) entry which is preliminary data.</text>
</comment>